<protein>
    <recommendedName>
        <fullName evidence="3">Lipoprotein</fullName>
    </recommendedName>
</protein>
<accession>A0A014NPV6</accession>
<comment type="caution">
    <text evidence="1">The sequence shown here is derived from an EMBL/GenBank/DDBJ whole genome shotgun (WGS) entry which is preliminary data.</text>
</comment>
<dbReference type="Proteomes" id="UP000020977">
    <property type="component" value="Unassembled WGS sequence"/>
</dbReference>
<reference evidence="1 2" key="1">
    <citation type="submission" date="2014-03" db="EMBL/GenBank/DDBJ databases">
        <title>Genome sequence of Mycoplasma ovipneumoniae strain 14811.</title>
        <authorList>
            <person name="Sirand-Pugnet P."/>
            <person name="Breton M."/>
            <person name="Dordet-Frisoni E."/>
            <person name="Baranowski E."/>
            <person name="Barre A."/>
            <person name="Couture C."/>
            <person name="Dupuy V."/>
            <person name="Gaurivaud P."/>
            <person name="Jacob D."/>
            <person name="Lemaitre C."/>
            <person name="Manso-Silvan L."/>
            <person name="Nikolski M."/>
            <person name="Nouvel L.-X."/>
            <person name="Poumarat F."/>
            <person name="Tardy F."/>
            <person name="Thebault P."/>
            <person name="Theil S."/>
            <person name="Citti C."/>
            <person name="Thiaucourt F."/>
            <person name="Blanchard A."/>
        </authorList>
    </citation>
    <scope>NUCLEOTIDE SEQUENCE [LARGE SCALE GENOMIC DNA]</scope>
    <source>
        <strain evidence="1 2">14811</strain>
    </source>
</reference>
<gene>
    <name evidence="1" type="ORF">MOVI_5420</name>
</gene>
<organism evidence="1 2">
    <name type="scientific">Mesomycoplasma ovipneumoniae 14811</name>
    <dbReference type="NCBI Taxonomy" id="1188239"/>
    <lineage>
        <taxon>Bacteria</taxon>
        <taxon>Bacillati</taxon>
        <taxon>Mycoplasmatota</taxon>
        <taxon>Mycoplasmoidales</taxon>
        <taxon>Metamycoplasmataceae</taxon>
        <taxon>Mesomycoplasma</taxon>
    </lineage>
</organism>
<name>A0A014NPV6_9BACT</name>
<dbReference type="eggNOG" id="ENOG5031YZV">
    <property type="taxonomic scope" value="Bacteria"/>
</dbReference>
<proteinExistence type="predicted"/>
<evidence type="ECO:0000313" key="2">
    <source>
        <dbReference type="Proteomes" id="UP000020977"/>
    </source>
</evidence>
<dbReference type="PATRIC" id="fig|1188239.3.peg.1279"/>
<evidence type="ECO:0008006" key="3">
    <source>
        <dbReference type="Google" id="ProtNLM"/>
    </source>
</evidence>
<dbReference type="RefSeq" id="WP_044284358.1">
    <property type="nucleotide sequence ID" value="NZ_JFAD01000029.1"/>
</dbReference>
<dbReference type="AlphaFoldDB" id="A0A014NPV6"/>
<sequence>MKNKLILAKFLGTTLLIPAFFLTSCGNLIHFITKQIFNIDDGINNPENYDSYYFLNLLAKHYEEFNTKNGTFSALNLFYNQPEKQRDNIWFLREPDDLIIENLEQFQKNIVDRTEEIIKNNPNFANVNTSELKSEFEDKFLKGELLEKVLEKNNIIINEHGRYWKPSRVSYYYFEENGSSNIVATRFIPDYVIEGELEQPDVVFKDSPFFNVIVYPKNKTITFRDIDQGIYADDNDNIIDYKEQKKRKILIETEARKIYNKLAKKYNLSKNKISTSSPFFMSIIINFSRKINNIKTLKPKILDLITNKINPWSNSFLPKKHAIIKNIDEFKTTIIDRVLKLDPKLKIDQNDLISDFEQKFLKGEKLNEFLKNNNIFIYETWEQIGYEPFWGTVLQPISPPTNFSKRAEREKLVLRKTENNNIFLTTIFQTDLTLNFVRSPESSFEKVAFQILAFPKGKNIVFDKNVSQLELIEDLKNNYLDKYEEKEKEDAKEKNHV</sequence>
<dbReference type="PROSITE" id="PS51257">
    <property type="entry name" value="PROKAR_LIPOPROTEIN"/>
    <property type="match status" value="1"/>
</dbReference>
<dbReference type="EMBL" id="JFAD01000029">
    <property type="protein sequence ID" value="EXU60922.1"/>
    <property type="molecule type" value="Genomic_DNA"/>
</dbReference>
<evidence type="ECO:0000313" key="1">
    <source>
        <dbReference type="EMBL" id="EXU60922.1"/>
    </source>
</evidence>